<keyword evidence="4" id="KW-0862">Zinc</keyword>
<sequence>MNATDVLPYAVVEDRGFQRLMAKVAQKYPLKSEKYFRTQLMDEIYSQIARRVKQLVSVENAGNSIAFTTDCWSGAAEALMSVTAHFTDNNWERVQVVLNVKAMFGSNTGEYISETFLTLLKEWDIDRQRVHLVLRNNGENMVKGMRLAELPGMSCCAHTLQLLINDSLNSQRMVGDILAKFKRIATHFHHSIVAQQ</sequence>
<evidence type="ECO:0000256" key="1">
    <source>
        <dbReference type="ARBA" id="ARBA00004123"/>
    </source>
</evidence>
<dbReference type="InterPro" id="IPR012337">
    <property type="entry name" value="RNaseH-like_sf"/>
</dbReference>
<dbReference type="GO" id="GO:0008270">
    <property type="term" value="F:zinc ion binding"/>
    <property type="evidence" value="ECO:0007669"/>
    <property type="project" value="UniProtKB-KW"/>
</dbReference>
<reference evidence="6" key="1">
    <citation type="submission" date="2023-08" db="EMBL/GenBank/DDBJ databases">
        <authorList>
            <person name="Alioto T."/>
            <person name="Alioto T."/>
            <person name="Gomez Garrido J."/>
        </authorList>
    </citation>
    <scope>NUCLEOTIDE SEQUENCE</scope>
</reference>
<evidence type="ECO:0000256" key="2">
    <source>
        <dbReference type="ARBA" id="ARBA00022723"/>
    </source>
</evidence>
<dbReference type="PANTHER" id="PTHR46481:SF10">
    <property type="entry name" value="ZINC FINGER BED DOMAIN-CONTAINING PROTEIN 39"/>
    <property type="match status" value="1"/>
</dbReference>
<evidence type="ECO:0000256" key="4">
    <source>
        <dbReference type="ARBA" id="ARBA00022833"/>
    </source>
</evidence>
<keyword evidence="7" id="KW-1185">Reference proteome</keyword>
<proteinExistence type="predicted"/>
<dbReference type="GO" id="GO:0005634">
    <property type="term" value="C:nucleus"/>
    <property type="evidence" value="ECO:0007669"/>
    <property type="project" value="UniProtKB-SubCell"/>
</dbReference>
<name>A0AAV1FXZ4_XYRNO</name>
<evidence type="ECO:0000313" key="6">
    <source>
        <dbReference type="EMBL" id="CAJ1066117.1"/>
    </source>
</evidence>
<gene>
    <name evidence="6" type="ORF">XNOV1_A015305</name>
</gene>
<dbReference type="InterPro" id="IPR052035">
    <property type="entry name" value="ZnF_BED_domain_contain"/>
</dbReference>
<dbReference type="PANTHER" id="PTHR46481">
    <property type="entry name" value="ZINC FINGER BED DOMAIN-CONTAINING PROTEIN 4"/>
    <property type="match status" value="1"/>
</dbReference>
<keyword evidence="2" id="KW-0479">Metal-binding</keyword>
<keyword evidence="5" id="KW-0539">Nucleus</keyword>
<comment type="subcellular location">
    <subcellularLocation>
        <location evidence="1">Nucleus</location>
    </subcellularLocation>
</comment>
<accession>A0AAV1FXZ4</accession>
<dbReference type="Proteomes" id="UP001178508">
    <property type="component" value="Chromosome 10"/>
</dbReference>
<evidence type="ECO:0000256" key="5">
    <source>
        <dbReference type="ARBA" id="ARBA00023242"/>
    </source>
</evidence>
<dbReference type="SUPFAM" id="SSF53098">
    <property type="entry name" value="Ribonuclease H-like"/>
    <property type="match status" value="1"/>
</dbReference>
<dbReference type="EMBL" id="OY660873">
    <property type="protein sequence ID" value="CAJ1066117.1"/>
    <property type="molecule type" value="Genomic_DNA"/>
</dbReference>
<protein>
    <submittedName>
        <fullName evidence="6">Zinc finger BED domain-containing protein 4-like</fullName>
    </submittedName>
</protein>
<evidence type="ECO:0000256" key="3">
    <source>
        <dbReference type="ARBA" id="ARBA00022771"/>
    </source>
</evidence>
<evidence type="ECO:0000313" key="7">
    <source>
        <dbReference type="Proteomes" id="UP001178508"/>
    </source>
</evidence>
<dbReference type="AlphaFoldDB" id="A0AAV1FXZ4"/>
<keyword evidence="3" id="KW-0863">Zinc-finger</keyword>
<organism evidence="6 7">
    <name type="scientific">Xyrichtys novacula</name>
    <name type="common">Pearly razorfish</name>
    <name type="synonym">Hemipteronotus novacula</name>
    <dbReference type="NCBI Taxonomy" id="13765"/>
    <lineage>
        <taxon>Eukaryota</taxon>
        <taxon>Metazoa</taxon>
        <taxon>Chordata</taxon>
        <taxon>Craniata</taxon>
        <taxon>Vertebrata</taxon>
        <taxon>Euteleostomi</taxon>
        <taxon>Actinopterygii</taxon>
        <taxon>Neopterygii</taxon>
        <taxon>Teleostei</taxon>
        <taxon>Neoteleostei</taxon>
        <taxon>Acanthomorphata</taxon>
        <taxon>Eupercaria</taxon>
        <taxon>Labriformes</taxon>
        <taxon>Labridae</taxon>
        <taxon>Xyrichtys</taxon>
    </lineage>
</organism>